<feature type="non-terminal residue" evidence="2">
    <location>
        <position position="162"/>
    </location>
</feature>
<dbReference type="EMBL" id="CAJNJA010023806">
    <property type="protein sequence ID" value="CAE7516667.1"/>
    <property type="molecule type" value="Genomic_DNA"/>
</dbReference>
<evidence type="ECO:0000256" key="1">
    <source>
        <dbReference type="SAM" id="Phobius"/>
    </source>
</evidence>
<evidence type="ECO:0000313" key="2">
    <source>
        <dbReference type="EMBL" id="CAE7516667.1"/>
    </source>
</evidence>
<evidence type="ECO:0000313" key="3">
    <source>
        <dbReference type="Proteomes" id="UP000601435"/>
    </source>
</evidence>
<feature type="transmembrane region" description="Helical" evidence="1">
    <location>
        <begin position="52"/>
        <end position="75"/>
    </location>
</feature>
<reference evidence="2" key="1">
    <citation type="submission" date="2021-02" db="EMBL/GenBank/DDBJ databases">
        <authorList>
            <person name="Dougan E. K."/>
            <person name="Rhodes N."/>
            <person name="Thang M."/>
            <person name="Chan C."/>
        </authorList>
    </citation>
    <scope>NUCLEOTIDE SEQUENCE</scope>
</reference>
<keyword evidence="1" id="KW-0812">Transmembrane</keyword>
<keyword evidence="1" id="KW-0472">Membrane</keyword>
<dbReference type="Proteomes" id="UP000601435">
    <property type="component" value="Unassembled WGS sequence"/>
</dbReference>
<proteinExistence type="predicted"/>
<organism evidence="2 3">
    <name type="scientific">Symbiodinium necroappetens</name>
    <dbReference type="NCBI Taxonomy" id="1628268"/>
    <lineage>
        <taxon>Eukaryota</taxon>
        <taxon>Sar</taxon>
        <taxon>Alveolata</taxon>
        <taxon>Dinophyceae</taxon>
        <taxon>Suessiales</taxon>
        <taxon>Symbiodiniaceae</taxon>
        <taxon>Symbiodinium</taxon>
    </lineage>
</organism>
<keyword evidence="1" id="KW-1133">Transmembrane helix</keyword>
<accession>A0A812TE16</accession>
<feature type="transmembrane region" description="Helical" evidence="1">
    <location>
        <begin position="13"/>
        <end position="31"/>
    </location>
</feature>
<dbReference type="OrthoDB" id="5345392at2759"/>
<keyword evidence="3" id="KW-1185">Reference proteome</keyword>
<dbReference type="AlphaFoldDB" id="A0A812TE16"/>
<sequence length="162" mass="18149">FFVLGVVQGVTSWLVYVSLFTRCFPLATRLVNLPLKDKFKDWPGLRQLCLQIAFDLAVYVPFVHFPVFYIAQGAVHGEDASSSLSRWRSNLLEDAAGGAAFWLPMDVLCFTVPMWLRMPIGYFTTFWYAALLSVFRGSELSVSLEKKDMFQTTSAGANCSPG</sequence>
<name>A0A812TE16_9DINO</name>
<protein>
    <submittedName>
        <fullName evidence="2">Uncharacterized protein</fullName>
    </submittedName>
</protein>
<comment type="caution">
    <text evidence="2">The sequence shown here is derived from an EMBL/GenBank/DDBJ whole genome shotgun (WGS) entry which is preliminary data.</text>
</comment>
<gene>
    <name evidence="2" type="ORF">SNEC2469_LOCUS14769</name>
</gene>